<accession>A0A931GBR3</accession>
<sequence length="101" mass="11377">MKKQQVDQILSRMLTAHPNVSDLNLTPGKPLQVESSGKLTRVQMDPDFERLTPFQTEIIALNLIHNDRKLTETLLRAGSCDLSSQLGPQARFRVTIFSRSS</sequence>
<dbReference type="Gene3D" id="3.30.450.90">
    <property type="match status" value="1"/>
</dbReference>
<gene>
    <name evidence="1" type="ORF">H0S81_06850</name>
</gene>
<proteinExistence type="predicted"/>
<reference evidence="1" key="1">
    <citation type="submission" date="2020-07" db="EMBL/GenBank/DDBJ databases">
        <title>Severe corrosion of carbon steel in oil field produced water can be linked to methanogenic archaea containing a special type of NiFe hydrogenase.</title>
        <authorList>
            <person name="Lahme S."/>
            <person name="Mand J."/>
            <person name="Longwell J."/>
            <person name="Smith R."/>
            <person name="Enning D."/>
        </authorList>
    </citation>
    <scope>NUCLEOTIDE SEQUENCE</scope>
    <source>
        <strain evidence="1">MIC098Bin6</strain>
    </source>
</reference>
<dbReference type="Proteomes" id="UP000706172">
    <property type="component" value="Unassembled WGS sequence"/>
</dbReference>
<organism evidence="1 2">
    <name type="scientific">Desulfotignum balticum</name>
    <dbReference type="NCBI Taxonomy" id="115781"/>
    <lineage>
        <taxon>Bacteria</taxon>
        <taxon>Pseudomonadati</taxon>
        <taxon>Thermodesulfobacteriota</taxon>
        <taxon>Desulfobacteria</taxon>
        <taxon>Desulfobacterales</taxon>
        <taxon>Desulfobacteraceae</taxon>
        <taxon>Desulfotignum</taxon>
    </lineage>
</organism>
<protein>
    <submittedName>
        <fullName evidence="1">Twitching motility protein</fullName>
    </submittedName>
</protein>
<dbReference type="EMBL" id="JACCQK010000384">
    <property type="protein sequence ID" value="MBG0779629.1"/>
    <property type="molecule type" value="Genomic_DNA"/>
</dbReference>
<feature type="non-terminal residue" evidence="1">
    <location>
        <position position="101"/>
    </location>
</feature>
<evidence type="ECO:0000313" key="1">
    <source>
        <dbReference type="EMBL" id="MBG0779629.1"/>
    </source>
</evidence>
<evidence type="ECO:0000313" key="2">
    <source>
        <dbReference type="Proteomes" id="UP000706172"/>
    </source>
</evidence>
<comment type="caution">
    <text evidence="1">The sequence shown here is derived from an EMBL/GenBank/DDBJ whole genome shotgun (WGS) entry which is preliminary data.</text>
</comment>
<dbReference type="AlphaFoldDB" id="A0A931GBR3"/>
<name>A0A931GBR3_9BACT</name>